<name>A0ABT2J272_9PSEU</name>
<feature type="region of interest" description="Disordered" evidence="1">
    <location>
        <begin position="1"/>
        <end position="38"/>
    </location>
</feature>
<keyword evidence="2" id="KW-0812">Transmembrane</keyword>
<feature type="compositionally biased region" description="Basic and acidic residues" evidence="1">
    <location>
        <begin position="11"/>
        <end position="20"/>
    </location>
</feature>
<accession>A0ABT2J272</accession>
<keyword evidence="2" id="KW-1133">Transmembrane helix</keyword>
<protein>
    <recommendedName>
        <fullName evidence="5">DUF4878 domain-containing protein</fullName>
    </recommendedName>
</protein>
<comment type="caution">
    <text evidence="3">The sequence shown here is derived from an EMBL/GenBank/DDBJ whole genome shotgun (WGS) entry which is preliminary data.</text>
</comment>
<evidence type="ECO:0008006" key="5">
    <source>
        <dbReference type="Google" id="ProtNLM"/>
    </source>
</evidence>
<evidence type="ECO:0000256" key="2">
    <source>
        <dbReference type="SAM" id="Phobius"/>
    </source>
</evidence>
<dbReference type="RefSeq" id="WP_260189301.1">
    <property type="nucleotide sequence ID" value="NZ_JAFFZE010000004.1"/>
</dbReference>
<reference evidence="3 4" key="1">
    <citation type="submission" date="2021-02" db="EMBL/GenBank/DDBJ databases">
        <title>Actinophytocola xerophila sp. nov., isolated from soil of cotton cropping field.</title>
        <authorList>
            <person name="Huang R."/>
            <person name="Chen X."/>
            <person name="Ge X."/>
            <person name="Liu W."/>
        </authorList>
    </citation>
    <scope>NUCLEOTIDE SEQUENCE [LARGE SCALE GENOMIC DNA]</scope>
    <source>
        <strain evidence="3 4">S1-96</strain>
    </source>
</reference>
<evidence type="ECO:0000313" key="3">
    <source>
        <dbReference type="EMBL" id="MCT2581945.1"/>
    </source>
</evidence>
<keyword evidence="2" id="KW-0472">Membrane</keyword>
<dbReference type="EMBL" id="JAFFZE010000004">
    <property type="protein sequence ID" value="MCT2581945.1"/>
    <property type="molecule type" value="Genomic_DNA"/>
</dbReference>
<dbReference type="Proteomes" id="UP001156441">
    <property type="component" value="Unassembled WGS sequence"/>
</dbReference>
<sequence>MTASTDPQPPETEKDTHGDTEPDTGPGTETDARPRARRRPPAWLLGAGAVLVVIVAVALLRGGEDEPRPTDLTTPEGAAEAFAQAAAAGDVDGLLAVTCLGDNGCAAEHGGGANPEQISAAKKVIADNVREIGSRFGYAEFTPARPGAEPGTRAVDYRLPGMPENERHYLIFVEYQDRWLYIATGGGAEATTPAPAKPTS</sequence>
<keyword evidence="4" id="KW-1185">Reference proteome</keyword>
<evidence type="ECO:0000256" key="1">
    <source>
        <dbReference type="SAM" id="MobiDB-lite"/>
    </source>
</evidence>
<proteinExistence type="predicted"/>
<evidence type="ECO:0000313" key="4">
    <source>
        <dbReference type="Proteomes" id="UP001156441"/>
    </source>
</evidence>
<organism evidence="3 4">
    <name type="scientific">Actinophytocola gossypii</name>
    <dbReference type="NCBI Taxonomy" id="2812003"/>
    <lineage>
        <taxon>Bacteria</taxon>
        <taxon>Bacillati</taxon>
        <taxon>Actinomycetota</taxon>
        <taxon>Actinomycetes</taxon>
        <taxon>Pseudonocardiales</taxon>
        <taxon>Pseudonocardiaceae</taxon>
    </lineage>
</organism>
<feature type="transmembrane region" description="Helical" evidence="2">
    <location>
        <begin position="42"/>
        <end position="60"/>
    </location>
</feature>
<gene>
    <name evidence="3" type="ORF">JT362_02270</name>
</gene>